<dbReference type="Proteomes" id="UP001050691">
    <property type="component" value="Unassembled WGS sequence"/>
</dbReference>
<reference evidence="2" key="1">
    <citation type="submission" date="2021-10" db="EMBL/GenBank/DDBJ databases">
        <title>De novo Genome Assembly of Clathrus columnatus (Basidiomycota, Fungi) Using Illumina and Nanopore Sequence Data.</title>
        <authorList>
            <person name="Ogiso-Tanaka E."/>
            <person name="Itagaki H."/>
            <person name="Hosoya T."/>
            <person name="Hosaka K."/>
        </authorList>
    </citation>
    <scope>NUCLEOTIDE SEQUENCE</scope>
    <source>
        <strain evidence="2">MO-923</strain>
    </source>
</reference>
<keyword evidence="3" id="KW-1185">Reference proteome</keyword>
<dbReference type="EMBL" id="BPWL01000004">
    <property type="protein sequence ID" value="GJJ09323.1"/>
    <property type="molecule type" value="Genomic_DNA"/>
</dbReference>
<dbReference type="PANTHER" id="PTHR28174">
    <property type="entry name" value="54S RIBOSOMAL PROTEIN L36, MITOCHONDRIAL"/>
    <property type="match status" value="1"/>
</dbReference>
<feature type="compositionally biased region" description="Polar residues" evidence="1">
    <location>
        <begin position="130"/>
        <end position="140"/>
    </location>
</feature>
<dbReference type="AlphaFoldDB" id="A0AAV5A7Y6"/>
<dbReference type="InterPro" id="IPR034600">
    <property type="entry name" value="Ribosomal_bL31m"/>
</dbReference>
<comment type="caution">
    <text evidence="2">The sequence shown here is derived from an EMBL/GenBank/DDBJ whole genome shotgun (WGS) entry which is preliminary data.</text>
</comment>
<dbReference type="GO" id="GO:0032543">
    <property type="term" value="P:mitochondrial translation"/>
    <property type="evidence" value="ECO:0007669"/>
    <property type="project" value="InterPro"/>
</dbReference>
<evidence type="ECO:0000256" key="1">
    <source>
        <dbReference type="SAM" id="MobiDB-lite"/>
    </source>
</evidence>
<sequence length="153" mass="17325">MFSQPLLKPSSSQNIFCQGLRQQIRFVSSSPYGRTHVWKRRRPKLPNPIVPIFPQQVIQSDGSTFTHYITSPRSTIRLTRDLTNNPLWNYGASGGKFEDEQGSAGRMGRFRRKFEEFSGNVDWVVDESGTIPSDISSSVVDTMPKQKGKSKSK</sequence>
<evidence type="ECO:0000313" key="2">
    <source>
        <dbReference type="EMBL" id="GJJ09323.1"/>
    </source>
</evidence>
<organism evidence="2 3">
    <name type="scientific">Clathrus columnatus</name>
    <dbReference type="NCBI Taxonomy" id="1419009"/>
    <lineage>
        <taxon>Eukaryota</taxon>
        <taxon>Fungi</taxon>
        <taxon>Dikarya</taxon>
        <taxon>Basidiomycota</taxon>
        <taxon>Agaricomycotina</taxon>
        <taxon>Agaricomycetes</taxon>
        <taxon>Phallomycetidae</taxon>
        <taxon>Phallales</taxon>
        <taxon>Clathraceae</taxon>
        <taxon>Clathrus</taxon>
    </lineage>
</organism>
<protein>
    <submittedName>
        <fullName evidence="2">Uncharacterized protein</fullName>
    </submittedName>
</protein>
<dbReference type="GO" id="GO:0003735">
    <property type="term" value="F:structural constituent of ribosome"/>
    <property type="evidence" value="ECO:0007669"/>
    <property type="project" value="InterPro"/>
</dbReference>
<dbReference type="GO" id="GO:0005762">
    <property type="term" value="C:mitochondrial large ribosomal subunit"/>
    <property type="evidence" value="ECO:0007669"/>
    <property type="project" value="InterPro"/>
</dbReference>
<proteinExistence type="predicted"/>
<evidence type="ECO:0000313" key="3">
    <source>
        <dbReference type="Proteomes" id="UP001050691"/>
    </source>
</evidence>
<dbReference type="PANTHER" id="PTHR28174:SF1">
    <property type="entry name" value="LARGE RIBOSOMAL SUBUNIT PROTEIN BL31M"/>
    <property type="match status" value="1"/>
</dbReference>
<gene>
    <name evidence="2" type="ORF">Clacol_003545</name>
</gene>
<name>A0AAV5A7Y6_9AGAM</name>
<feature type="region of interest" description="Disordered" evidence="1">
    <location>
        <begin position="130"/>
        <end position="153"/>
    </location>
</feature>
<dbReference type="Gene3D" id="6.20.130.10">
    <property type="match status" value="1"/>
</dbReference>
<accession>A0AAV5A7Y6</accession>